<evidence type="ECO:0000313" key="2">
    <source>
        <dbReference type="Proteomes" id="UP001596353"/>
    </source>
</evidence>
<proteinExistence type="predicted"/>
<dbReference type="EMBL" id="JBHSWG010000001">
    <property type="protein sequence ID" value="MFC6760921.1"/>
    <property type="molecule type" value="Genomic_DNA"/>
</dbReference>
<dbReference type="Pfam" id="PF14350">
    <property type="entry name" value="Beta_protein"/>
    <property type="match status" value="1"/>
</dbReference>
<evidence type="ECO:0000313" key="1">
    <source>
        <dbReference type="EMBL" id="MFC6760921.1"/>
    </source>
</evidence>
<sequence length="361" mass="40047">MDVSEYLVTLCIRRAELSGLKELPGSAKDNLTPLVLLAPWMATTPLSRAVDKFEDAYPGRPYFIDVDTYYQPGEKANDAKDAWAELAKKSADLDVWHSLLLPYPNANPCLLMAEASIESAREQIRWAREHNRSFCLRMNMAPGVGPGIPTWMPSLVAELTEDGAVDYAVVFDFGLVENAMDVAPLATGYISSFFTGIPAEIPLAVCCTTFPSDFTVFDGIEELGFSNRNLIAQIRQATNHPRIIYGDWGSTKPRAYGYGSQPKNRIDYPTDDGWVFARDQDDPVSFQVAAKRITGSAQWSGELGIWGEQLIEGAAAGQAFAIDSMPKMYSARINIHLHRQAFYRHLPPPAALDEEWSDDDL</sequence>
<reference evidence="2" key="1">
    <citation type="journal article" date="2019" name="Int. J. Syst. Evol. Microbiol.">
        <title>The Global Catalogue of Microorganisms (GCM) 10K type strain sequencing project: providing services to taxonomists for standard genome sequencing and annotation.</title>
        <authorList>
            <consortium name="The Broad Institute Genomics Platform"/>
            <consortium name="The Broad Institute Genome Sequencing Center for Infectious Disease"/>
            <person name="Wu L."/>
            <person name="Ma J."/>
        </authorList>
    </citation>
    <scope>NUCLEOTIDE SEQUENCE [LARGE SCALE GENOMIC DNA]</scope>
    <source>
        <strain evidence="2">CCUG 66188</strain>
    </source>
</reference>
<keyword evidence="2" id="KW-1185">Reference proteome</keyword>
<accession>A0ABW2B6V4</accession>
<organism evidence="1 2">
    <name type="scientific">Sulfitobacter porphyrae</name>
    <dbReference type="NCBI Taxonomy" id="1246864"/>
    <lineage>
        <taxon>Bacteria</taxon>
        <taxon>Pseudomonadati</taxon>
        <taxon>Pseudomonadota</taxon>
        <taxon>Alphaproteobacteria</taxon>
        <taxon>Rhodobacterales</taxon>
        <taxon>Roseobacteraceae</taxon>
        <taxon>Sulfitobacter</taxon>
    </lineage>
</organism>
<dbReference type="InterPro" id="IPR025683">
    <property type="entry name" value="Protein_beta"/>
</dbReference>
<gene>
    <name evidence="1" type="ORF">ACFQFQ_17840</name>
</gene>
<dbReference type="Proteomes" id="UP001596353">
    <property type="component" value="Unassembled WGS sequence"/>
</dbReference>
<comment type="caution">
    <text evidence="1">The sequence shown here is derived from an EMBL/GenBank/DDBJ whole genome shotgun (WGS) entry which is preliminary data.</text>
</comment>
<name>A0ABW2B6V4_9RHOB</name>
<protein>
    <submittedName>
        <fullName evidence="1">Beta family protein</fullName>
    </submittedName>
</protein>